<dbReference type="EMBL" id="BEZZ01000096">
    <property type="protein sequence ID" value="GCC25713.1"/>
    <property type="molecule type" value="Genomic_DNA"/>
</dbReference>
<organism evidence="6 7">
    <name type="scientific">Chiloscyllium punctatum</name>
    <name type="common">Brownbanded bambooshark</name>
    <name type="synonym">Hemiscyllium punctatum</name>
    <dbReference type="NCBI Taxonomy" id="137246"/>
    <lineage>
        <taxon>Eukaryota</taxon>
        <taxon>Metazoa</taxon>
        <taxon>Chordata</taxon>
        <taxon>Craniata</taxon>
        <taxon>Vertebrata</taxon>
        <taxon>Chondrichthyes</taxon>
        <taxon>Elasmobranchii</taxon>
        <taxon>Galeomorphii</taxon>
        <taxon>Galeoidea</taxon>
        <taxon>Orectolobiformes</taxon>
        <taxon>Hemiscylliidae</taxon>
        <taxon>Chiloscyllium</taxon>
    </lineage>
</organism>
<evidence type="ECO:0000313" key="6">
    <source>
        <dbReference type="EMBL" id="GCC25713.1"/>
    </source>
</evidence>
<evidence type="ECO:0000256" key="3">
    <source>
        <dbReference type="ARBA" id="ARBA00022490"/>
    </source>
</evidence>
<dbReference type="AlphaFoldDB" id="A0A401S5N4"/>
<dbReference type="GO" id="GO:0001917">
    <property type="term" value="C:photoreceptor inner segment"/>
    <property type="evidence" value="ECO:0007669"/>
    <property type="project" value="UniProtKB-SubCell"/>
</dbReference>
<dbReference type="PANTHER" id="PTHR33958:SF1">
    <property type="entry name" value="CILIA- AND FLAGELLA-ASSOCIATED PROTEIN 418"/>
    <property type="match status" value="1"/>
</dbReference>
<dbReference type="STRING" id="137246.A0A401S5N4"/>
<comment type="caution">
    <text evidence="6">The sequence shown here is derived from an EMBL/GenBank/DDBJ whole genome shotgun (WGS) entry which is preliminary data.</text>
</comment>
<dbReference type="InterPro" id="IPR029239">
    <property type="entry name" value="CFAP418"/>
</dbReference>
<comment type="function">
    <text evidence="4">May be involved in photoreceptor outer segment disk morphogenesis.</text>
</comment>
<evidence type="ECO:0000313" key="7">
    <source>
        <dbReference type="Proteomes" id="UP000287033"/>
    </source>
</evidence>
<dbReference type="Proteomes" id="UP000287033">
    <property type="component" value="Unassembled WGS sequence"/>
</dbReference>
<dbReference type="OrthoDB" id="259905at2759"/>
<protein>
    <recommendedName>
        <fullName evidence="5">Cilia- and flagella-associated protein 418</fullName>
    </recommendedName>
</protein>
<evidence type="ECO:0000256" key="4">
    <source>
        <dbReference type="ARBA" id="ARBA00024819"/>
    </source>
</evidence>
<evidence type="ECO:0000256" key="5">
    <source>
        <dbReference type="ARBA" id="ARBA00026215"/>
    </source>
</evidence>
<evidence type="ECO:0000256" key="2">
    <source>
        <dbReference type="ARBA" id="ARBA00004496"/>
    </source>
</evidence>
<name>A0A401S5N4_CHIPU</name>
<dbReference type="PANTHER" id="PTHR33958">
    <property type="entry name" value="PROTEIN C8ORF37"/>
    <property type="match status" value="1"/>
</dbReference>
<dbReference type="GO" id="GO:0005829">
    <property type="term" value="C:cytosol"/>
    <property type="evidence" value="ECO:0007669"/>
    <property type="project" value="TreeGrafter"/>
</dbReference>
<dbReference type="OMA" id="AHGKRCC"/>
<accession>A0A401S5N4</accession>
<evidence type="ECO:0000256" key="1">
    <source>
        <dbReference type="ARBA" id="ARBA00004437"/>
    </source>
</evidence>
<proteinExistence type="predicted"/>
<reference evidence="6 7" key="1">
    <citation type="journal article" date="2018" name="Nat. Ecol. Evol.">
        <title>Shark genomes provide insights into elasmobranch evolution and the origin of vertebrates.</title>
        <authorList>
            <person name="Hara Y"/>
            <person name="Yamaguchi K"/>
            <person name="Onimaru K"/>
            <person name="Kadota M"/>
            <person name="Koyanagi M"/>
            <person name="Keeley SD"/>
            <person name="Tatsumi K"/>
            <person name="Tanaka K"/>
            <person name="Motone F"/>
            <person name="Kageyama Y"/>
            <person name="Nozu R"/>
            <person name="Adachi N"/>
            <person name="Nishimura O"/>
            <person name="Nakagawa R"/>
            <person name="Tanegashima C"/>
            <person name="Kiyatake I"/>
            <person name="Matsumoto R"/>
            <person name="Murakumo K"/>
            <person name="Nishida K"/>
            <person name="Terakita A"/>
            <person name="Kuratani S"/>
            <person name="Sato K"/>
            <person name="Hyodo S Kuraku.S."/>
        </authorList>
    </citation>
    <scope>NUCLEOTIDE SEQUENCE [LARGE SCALE GENOMIC DNA]</scope>
</reference>
<gene>
    <name evidence="6" type="ORF">chiPu_0004124</name>
</gene>
<sequence length="281" mass="32424">MESEVENKMLAHYPHSYHKPVKSGNATNSVCRNLLLQPVRYASYLLWTLEARCRCRRARLRARSRGTACRYARARRLQATGAAVMADDLDELLDEVELRFCQDRPAPSREGAGMEVKISAPSVSSKEISREQDDLSDLIDDIFHDDPSLSDPSRDHFRYIELRTSSKENYLEYFVFRCCPVYLGGSSAPLGLGTNTSPRTCDQLRCTTCDFRVIALDDYEWNKSCDYFFFRNNMPNLNKLKAKTLSRKGTRAYACQCSWRSIQELTDLREEQELRWVCGKH</sequence>
<dbReference type="Pfam" id="PF14996">
    <property type="entry name" value="RMP"/>
    <property type="match status" value="1"/>
</dbReference>
<keyword evidence="3" id="KW-0963">Cytoplasm</keyword>
<comment type="subcellular location">
    <subcellularLocation>
        <location evidence="2">Cytoplasm</location>
    </subcellularLocation>
    <subcellularLocation>
        <location evidence="1">Photoreceptor inner segment</location>
    </subcellularLocation>
</comment>
<keyword evidence="7" id="KW-1185">Reference proteome</keyword>